<dbReference type="GO" id="GO:0016846">
    <property type="term" value="F:carbon-sulfur lyase activity"/>
    <property type="evidence" value="ECO:0007669"/>
    <property type="project" value="InterPro"/>
</dbReference>
<evidence type="ECO:0000256" key="2">
    <source>
        <dbReference type="ARBA" id="ARBA00022723"/>
    </source>
</evidence>
<protein>
    <recommendedName>
        <fullName evidence="5">CENP-V/GFA domain-containing protein</fullName>
    </recommendedName>
</protein>
<organism evidence="6 7">
    <name type="scientific">Penicillium alfredii</name>
    <dbReference type="NCBI Taxonomy" id="1506179"/>
    <lineage>
        <taxon>Eukaryota</taxon>
        <taxon>Fungi</taxon>
        <taxon>Dikarya</taxon>
        <taxon>Ascomycota</taxon>
        <taxon>Pezizomycotina</taxon>
        <taxon>Eurotiomycetes</taxon>
        <taxon>Eurotiomycetidae</taxon>
        <taxon>Eurotiales</taxon>
        <taxon>Aspergillaceae</taxon>
        <taxon>Penicillium</taxon>
    </lineage>
</organism>
<comment type="caution">
    <text evidence="6">The sequence shown here is derived from an EMBL/GenBank/DDBJ whole genome shotgun (WGS) entry which is preliminary data.</text>
</comment>
<gene>
    <name evidence="6" type="ORF">NUU61_005772</name>
</gene>
<evidence type="ECO:0000313" key="6">
    <source>
        <dbReference type="EMBL" id="KAJ5096416.1"/>
    </source>
</evidence>
<dbReference type="Pfam" id="PF04828">
    <property type="entry name" value="GFA"/>
    <property type="match status" value="1"/>
</dbReference>
<keyword evidence="4" id="KW-0456">Lyase</keyword>
<dbReference type="InterPro" id="IPR011057">
    <property type="entry name" value="Mss4-like_sf"/>
</dbReference>
<dbReference type="OrthoDB" id="406544at2759"/>
<evidence type="ECO:0000256" key="4">
    <source>
        <dbReference type="ARBA" id="ARBA00023239"/>
    </source>
</evidence>
<dbReference type="GO" id="GO:0046872">
    <property type="term" value="F:metal ion binding"/>
    <property type="evidence" value="ECO:0007669"/>
    <property type="project" value="UniProtKB-KW"/>
</dbReference>
<dbReference type="AlphaFoldDB" id="A0A9W9FA84"/>
<evidence type="ECO:0000313" key="7">
    <source>
        <dbReference type="Proteomes" id="UP001141434"/>
    </source>
</evidence>
<dbReference type="EMBL" id="JAPMSZ010000007">
    <property type="protein sequence ID" value="KAJ5096416.1"/>
    <property type="molecule type" value="Genomic_DNA"/>
</dbReference>
<evidence type="ECO:0000256" key="3">
    <source>
        <dbReference type="ARBA" id="ARBA00022833"/>
    </source>
</evidence>
<dbReference type="SUPFAM" id="SSF51316">
    <property type="entry name" value="Mss4-like"/>
    <property type="match status" value="1"/>
</dbReference>
<dbReference type="Gene3D" id="3.90.1590.10">
    <property type="entry name" value="glutathione-dependent formaldehyde- activating enzyme (gfa)"/>
    <property type="match status" value="1"/>
</dbReference>
<name>A0A9W9FA84_9EURO</name>
<reference evidence="6" key="1">
    <citation type="submission" date="2022-11" db="EMBL/GenBank/DDBJ databases">
        <authorList>
            <person name="Petersen C."/>
        </authorList>
    </citation>
    <scope>NUCLEOTIDE SEQUENCE</scope>
    <source>
        <strain evidence="6">IBT 34128</strain>
    </source>
</reference>
<evidence type="ECO:0000259" key="5">
    <source>
        <dbReference type="Pfam" id="PF04828"/>
    </source>
</evidence>
<proteinExistence type="inferred from homology"/>
<accession>A0A9W9FA84</accession>
<comment type="similarity">
    <text evidence="1">Belongs to the Gfa family.</text>
</comment>
<keyword evidence="2" id="KW-0479">Metal-binding</keyword>
<keyword evidence="7" id="KW-1185">Reference proteome</keyword>
<sequence length="104" mass="11496">MANAVYQVNQLRIVSGEEILKVYKDSNNATGNVLSRSFCSNCSSPLFITNSLNKDMLTVTSGTMDLGPSKSDWAPEVEVFCKGRREWIPPVEGTTSCNEVELFK</sequence>
<keyword evidence="3" id="KW-0862">Zinc</keyword>
<dbReference type="InterPro" id="IPR006913">
    <property type="entry name" value="CENP-V/GFA"/>
</dbReference>
<dbReference type="GeneID" id="81395522"/>
<dbReference type="Proteomes" id="UP001141434">
    <property type="component" value="Unassembled WGS sequence"/>
</dbReference>
<dbReference type="RefSeq" id="XP_056511967.1">
    <property type="nucleotide sequence ID" value="XM_056656354.1"/>
</dbReference>
<feature type="domain" description="CENP-V/GFA" evidence="5">
    <location>
        <begin position="2"/>
        <end position="82"/>
    </location>
</feature>
<evidence type="ECO:0000256" key="1">
    <source>
        <dbReference type="ARBA" id="ARBA00005495"/>
    </source>
</evidence>
<reference evidence="6" key="2">
    <citation type="journal article" date="2023" name="IMA Fungus">
        <title>Comparative genomic study of the Penicillium genus elucidates a diverse pangenome and 15 lateral gene transfer events.</title>
        <authorList>
            <person name="Petersen C."/>
            <person name="Sorensen T."/>
            <person name="Nielsen M.R."/>
            <person name="Sondergaard T.E."/>
            <person name="Sorensen J.L."/>
            <person name="Fitzpatrick D.A."/>
            <person name="Frisvad J.C."/>
            <person name="Nielsen K.L."/>
        </authorList>
    </citation>
    <scope>NUCLEOTIDE SEQUENCE</scope>
    <source>
        <strain evidence="6">IBT 34128</strain>
    </source>
</reference>
<dbReference type="PANTHER" id="PTHR33337:SF39">
    <property type="entry name" value="DUF636 DOMAIN PROTEIN (AFU_ORTHOLOGUE AFUA_6G11530)"/>
    <property type="match status" value="1"/>
</dbReference>
<dbReference type="PANTHER" id="PTHR33337">
    <property type="entry name" value="GFA DOMAIN-CONTAINING PROTEIN"/>
    <property type="match status" value="1"/>
</dbReference>